<feature type="compositionally biased region" description="Low complexity" evidence="4">
    <location>
        <begin position="1240"/>
        <end position="1255"/>
    </location>
</feature>
<feature type="compositionally biased region" description="Low complexity" evidence="4">
    <location>
        <begin position="64"/>
        <end position="74"/>
    </location>
</feature>
<feature type="region of interest" description="Disordered" evidence="4">
    <location>
        <begin position="343"/>
        <end position="369"/>
    </location>
</feature>
<evidence type="ECO:0000256" key="4">
    <source>
        <dbReference type="SAM" id="MobiDB-lite"/>
    </source>
</evidence>
<keyword evidence="2" id="KW-0963">Cytoplasm</keyword>
<feature type="region of interest" description="Disordered" evidence="4">
    <location>
        <begin position="972"/>
        <end position="1015"/>
    </location>
</feature>
<dbReference type="InterPro" id="IPR029299">
    <property type="entry name" value="ALMS_motif"/>
</dbReference>
<gene>
    <name evidence="6" type="ORF">g.26044</name>
</gene>
<feature type="region of interest" description="Disordered" evidence="4">
    <location>
        <begin position="249"/>
        <end position="273"/>
    </location>
</feature>
<name>A0A1B6KPE6_9HEMI</name>
<reference evidence="6" key="1">
    <citation type="submission" date="2015-11" db="EMBL/GenBank/DDBJ databases">
        <title>De novo transcriptome assembly of four potential Pierce s Disease insect vectors from Arizona vineyards.</title>
        <authorList>
            <person name="Tassone E.E."/>
        </authorList>
    </citation>
    <scope>NUCLEOTIDE SEQUENCE</scope>
</reference>
<sequence>MSSSKIKVSSYTQVEPEFVGRVTEIRSIIGQEDVAEEYLSNRLQELNLRKESKGIRPPLVGQASSSSNDSVSLSFERRTGDSEIRRTGKSSPANQANTVETFINPNVEVGQGNVNLRGIYASTPYLFTRDDFMNQRPPEGSSDQLVTAAQTPEIDFPRIRSPSSVSSVTSGRPLEWDSGADVGYNQVCNIGKNDDPGMSTIERMALACGTNLLTRSDPEGTTGPSGQPQVLALQIISSRTRGRSNIKLGFPNAESTPVGTSLPSTNDVSPDNVSEGVISPVVYETNKQWKDKDSYPSSASEGGHFVNQEVSPSIYQKSSRSKIPLFPEIIDSLPPLARREIGKPGSVQESESNFDVKNTEQEIRSDNTEEVSFDMEFKKQLSHLPNEKNKISENENKKLSSSLENVFMIKDVSDSKTHSNTLPRSQSQMLYNDTFDENIGCANSNNFPKYNMALHNLIQYNKSASSSSISTVVHKKGDSPKHMFVQTSVLKQESVGVQVSDINNTTRCEVDAVHSNGTPHLPKFTLQGQFPPKSNYFHFDSTSEKHNSLPKEIKPAKGSQFINEPMVHSHDGVQCTGAHRRVPSSEKSNRKLSKQLSLNHNHRPSKCNIDSNFHMENHCLDHNDYETNHKSGFCANTLESVESSAKSGGCWTDKQSSATVEDRVNSFEYLPGAVYENNERQQVTYSHETSSVSLHNPLSNNETPDEQSKAWDSSASVSNTLEKDVQRGVDIISDFVKGSCANNSVMKQKLIRRVVEKLITKNYTDDKFVSADLQNNVPWVPSNPPNPIERNGRETRRSINRSKVPCEFSSQSEKSKSSNISSECFIPRPAASSTFIQSSLRDNSCPTGKESNSSTTEATPENCLTNRKPPHTVDANILVHQHGSISKDFTGCSSSKVSHSSNWREPTTKTEKLVEEKIKLKGASSSGRGDGAVTQYLNMQREMYLFSIRSAIKHLNNLEELLEKQEDLKKSLKSKQQSQGRSVLKDRNVDKNGGDKAECRSTEERRKASMSKLQSRYKPTLGGWLEEAMAGSTVLSAVSTDGTEDWTSHHYNSENNENLRSCMKRKSNHQLQKDNERVASVAKQSRAIDEPYKGRGEEVKQPKYPSTPYYARSNKHPDESIFVTDKGVLKKNVETETLDTVGVQTSDSVQQLPVVHPNWFRHKHRQAQGAGSDRGMTRPEEVPQAPVGYYITFEPSPREREQPNNEPQPLKEVRIPIPMSEPKQKPPRRVRTDRNRQESESAGSTTGTETASSQSDTNRQPILKVGGGELQYHLLRNRPSYVSRAEDRRQCIAQMQYLRELRNHSKRRLLSLTEPQAGPPPPAVGAGVKRVFSQQTMRRLTERKYRQLSEVRERQQDAKRKEGYCTNRLMAEIFNKKLQKRVLRERQQDA</sequence>
<feature type="compositionally biased region" description="Basic and acidic residues" evidence="4">
    <location>
        <begin position="357"/>
        <end position="367"/>
    </location>
</feature>
<proteinExistence type="predicted"/>
<feature type="compositionally biased region" description="Basic and acidic residues" evidence="4">
    <location>
        <begin position="1230"/>
        <end position="1239"/>
    </location>
</feature>
<accession>A0A1B6KPE6</accession>
<feature type="compositionally biased region" description="Polar residues" evidence="4">
    <location>
        <begin position="685"/>
        <end position="702"/>
    </location>
</feature>
<feature type="region of interest" description="Disordered" evidence="4">
    <location>
        <begin position="779"/>
        <end position="814"/>
    </location>
</feature>
<feature type="region of interest" description="Disordered" evidence="4">
    <location>
        <begin position="54"/>
        <end position="97"/>
    </location>
</feature>
<feature type="region of interest" description="Disordered" evidence="4">
    <location>
        <begin position="576"/>
        <end position="603"/>
    </location>
</feature>
<feature type="compositionally biased region" description="Basic and acidic residues" evidence="4">
    <location>
        <begin position="1196"/>
        <end position="1214"/>
    </location>
</feature>
<evidence type="ECO:0000259" key="5">
    <source>
        <dbReference type="Pfam" id="PF15309"/>
    </source>
</evidence>
<organism evidence="6">
    <name type="scientific">Graphocephala atropunctata</name>
    <dbReference type="NCBI Taxonomy" id="36148"/>
    <lineage>
        <taxon>Eukaryota</taxon>
        <taxon>Metazoa</taxon>
        <taxon>Ecdysozoa</taxon>
        <taxon>Arthropoda</taxon>
        <taxon>Hexapoda</taxon>
        <taxon>Insecta</taxon>
        <taxon>Pterygota</taxon>
        <taxon>Neoptera</taxon>
        <taxon>Paraneoptera</taxon>
        <taxon>Hemiptera</taxon>
        <taxon>Auchenorrhyncha</taxon>
        <taxon>Membracoidea</taxon>
        <taxon>Cicadellidae</taxon>
        <taxon>Cicadellinae</taxon>
        <taxon>Cicadellini</taxon>
        <taxon>Graphocephala</taxon>
    </lineage>
</organism>
<dbReference type="EMBL" id="GEBQ01026671">
    <property type="protein sequence ID" value="JAT13306.1"/>
    <property type="molecule type" value="Transcribed_RNA"/>
</dbReference>
<evidence type="ECO:0000256" key="2">
    <source>
        <dbReference type="ARBA" id="ARBA00022490"/>
    </source>
</evidence>
<evidence type="ECO:0000256" key="3">
    <source>
        <dbReference type="ARBA" id="ARBA00023212"/>
    </source>
</evidence>
<feature type="compositionally biased region" description="Basic and acidic residues" evidence="4">
    <location>
        <begin position="983"/>
        <end position="1007"/>
    </location>
</feature>
<feature type="compositionally biased region" description="Polar residues" evidence="4">
    <location>
        <begin position="347"/>
        <end position="356"/>
    </location>
</feature>
<comment type="subcellular location">
    <subcellularLocation>
        <location evidence="1">Cytoplasm</location>
        <location evidence="1">Cytoskeleton</location>
        <location evidence="1">Microtubule organizing center</location>
        <location evidence="1">Centrosome</location>
    </subcellularLocation>
</comment>
<feature type="region of interest" description="Disordered" evidence="4">
    <location>
        <begin position="1066"/>
        <end position="1089"/>
    </location>
</feature>
<feature type="domain" description="ALMS motif" evidence="5">
    <location>
        <begin position="1270"/>
        <end position="1384"/>
    </location>
</feature>
<dbReference type="Pfam" id="PF15309">
    <property type="entry name" value="ALMS_motif"/>
    <property type="match status" value="1"/>
</dbReference>
<dbReference type="GO" id="GO:0005813">
    <property type="term" value="C:centrosome"/>
    <property type="evidence" value="ECO:0007669"/>
    <property type="project" value="UniProtKB-SubCell"/>
</dbReference>
<feature type="region of interest" description="Disordered" evidence="4">
    <location>
        <begin position="837"/>
        <end position="869"/>
    </location>
</feature>
<evidence type="ECO:0000313" key="6">
    <source>
        <dbReference type="EMBL" id="JAT13306.1"/>
    </source>
</evidence>
<protein>
    <recommendedName>
        <fullName evidence="5">ALMS motif domain-containing protein</fullName>
    </recommendedName>
</protein>
<evidence type="ECO:0000256" key="1">
    <source>
        <dbReference type="ARBA" id="ARBA00004300"/>
    </source>
</evidence>
<keyword evidence="3" id="KW-0206">Cytoskeleton</keyword>
<feature type="compositionally biased region" description="Basic and acidic residues" evidence="4">
    <location>
        <begin position="75"/>
        <end position="86"/>
    </location>
</feature>
<feature type="compositionally biased region" description="Polar residues" evidence="4">
    <location>
        <begin position="253"/>
        <end position="272"/>
    </location>
</feature>
<feature type="region of interest" description="Disordered" evidence="4">
    <location>
        <begin position="1164"/>
        <end position="1262"/>
    </location>
</feature>
<feature type="region of interest" description="Disordered" evidence="4">
    <location>
        <begin position="685"/>
        <end position="717"/>
    </location>
</feature>
<feature type="non-terminal residue" evidence="6">
    <location>
        <position position="1390"/>
    </location>
</feature>
<feature type="compositionally biased region" description="Polar residues" evidence="4">
    <location>
        <begin position="837"/>
        <end position="865"/>
    </location>
</feature>